<dbReference type="WBParaSite" id="MCU_013167-RB">
    <property type="protein sequence ID" value="MCU_013167-RB"/>
    <property type="gene ID" value="MCU_013167"/>
</dbReference>
<name>A0A5K3G4Q6_MESCO</name>
<evidence type="ECO:0000313" key="1">
    <source>
        <dbReference type="WBParaSite" id="MCU_013167-RB"/>
    </source>
</evidence>
<sequence>MGFRRAHFTVSFREKNSAPKVESILCPAFATPSGSQPQRGVSNTIKCI</sequence>
<dbReference type="AlphaFoldDB" id="A0A5K3G4Q6"/>
<reference evidence="1" key="1">
    <citation type="submission" date="2019-11" db="UniProtKB">
        <authorList>
            <consortium name="WormBaseParasite"/>
        </authorList>
    </citation>
    <scope>IDENTIFICATION</scope>
</reference>
<organism evidence="1">
    <name type="scientific">Mesocestoides corti</name>
    <name type="common">Flatworm</name>
    <dbReference type="NCBI Taxonomy" id="53468"/>
    <lineage>
        <taxon>Eukaryota</taxon>
        <taxon>Metazoa</taxon>
        <taxon>Spiralia</taxon>
        <taxon>Lophotrochozoa</taxon>
        <taxon>Platyhelminthes</taxon>
        <taxon>Cestoda</taxon>
        <taxon>Eucestoda</taxon>
        <taxon>Cyclophyllidea</taxon>
        <taxon>Mesocestoididae</taxon>
        <taxon>Mesocestoides</taxon>
    </lineage>
</organism>
<accession>A0A5K3G4Q6</accession>
<proteinExistence type="predicted"/>
<protein>
    <submittedName>
        <fullName evidence="1">Protein xylosyltransferase</fullName>
    </submittedName>
</protein>